<dbReference type="SUPFAM" id="SSF53271">
    <property type="entry name" value="PRTase-like"/>
    <property type="match status" value="1"/>
</dbReference>
<sequence length="330" mass="36536">MSATGADREATLARTWAGLDRSRPVVHVGYDKVEELLAALEPQLPLDRIDAVAGVARSGIVPATILSQRLGRELFLLRCQRHNGAVQWLGEAPPPGTRLLVVDDIVSSGLTLSRIRDFLAPQNLPALTLALFVDGERSTVQPDFAHPAPGFVRFAWDRRETVPEARRLREQVDMAPPEREVDCFGVDMDGVLLPDLRKAHYQRDLPLALRLRHDLAPYPAERLPQIDWSRAHIITGRPAMDYAPTRAWLDAHGFAGCPLHCRDPGQHDHSAEGVVGHKVAALTRLGASVFLESELIQATLIARACPTVDVVWWGRRQRLRLGAVAPVRWG</sequence>
<dbReference type="Gene3D" id="3.40.50.2020">
    <property type="match status" value="1"/>
</dbReference>
<dbReference type="EMBL" id="JADDOJ010000014">
    <property type="protein sequence ID" value="MBE7940029.1"/>
    <property type="molecule type" value="Genomic_DNA"/>
</dbReference>
<gene>
    <name evidence="2" type="ORF">IM725_05495</name>
</gene>
<accession>A0ABR9SCF4</accession>
<keyword evidence="3" id="KW-1185">Reference proteome</keyword>
<protein>
    <recommendedName>
        <fullName evidence="1">Phosphoribosyltransferase domain-containing protein</fullName>
    </recommendedName>
</protein>
<dbReference type="Pfam" id="PF00156">
    <property type="entry name" value="Pribosyltran"/>
    <property type="match status" value="1"/>
</dbReference>
<name>A0ABR9SCF4_9BURK</name>
<evidence type="ECO:0000313" key="3">
    <source>
        <dbReference type="Proteomes" id="UP000715965"/>
    </source>
</evidence>
<dbReference type="InterPro" id="IPR029057">
    <property type="entry name" value="PRTase-like"/>
</dbReference>
<evidence type="ECO:0000313" key="2">
    <source>
        <dbReference type="EMBL" id="MBE7940029.1"/>
    </source>
</evidence>
<organism evidence="2 3">
    <name type="scientific">Ramlibacter aquaticus</name>
    <dbReference type="NCBI Taxonomy" id="2780094"/>
    <lineage>
        <taxon>Bacteria</taxon>
        <taxon>Pseudomonadati</taxon>
        <taxon>Pseudomonadota</taxon>
        <taxon>Betaproteobacteria</taxon>
        <taxon>Burkholderiales</taxon>
        <taxon>Comamonadaceae</taxon>
        <taxon>Ramlibacter</taxon>
    </lineage>
</organism>
<feature type="domain" description="Phosphoribosyltransferase" evidence="1">
    <location>
        <begin position="48"/>
        <end position="144"/>
    </location>
</feature>
<dbReference type="InterPro" id="IPR000836">
    <property type="entry name" value="PRTase_dom"/>
</dbReference>
<dbReference type="RefSeq" id="WP_193779571.1">
    <property type="nucleotide sequence ID" value="NZ_JADDOJ010000014.1"/>
</dbReference>
<proteinExistence type="predicted"/>
<evidence type="ECO:0000259" key="1">
    <source>
        <dbReference type="Pfam" id="PF00156"/>
    </source>
</evidence>
<reference evidence="2 3" key="1">
    <citation type="submission" date="2020-10" db="EMBL/GenBank/DDBJ databases">
        <title>Draft genome of Ramlibacter aquaticus LMG 30558.</title>
        <authorList>
            <person name="Props R."/>
        </authorList>
    </citation>
    <scope>NUCLEOTIDE SEQUENCE [LARGE SCALE GENOMIC DNA]</scope>
    <source>
        <strain evidence="2 3">LMG 30558</strain>
    </source>
</reference>
<comment type="caution">
    <text evidence="2">The sequence shown here is derived from an EMBL/GenBank/DDBJ whole genome shotgun (WGS) entry which is preliminary data.</text>
</comment>
<dbReference type="CDD" id="cd06223">
    <property type="entry name" value="PRTases_typeI"/>
    <property type="match status" value="1"/>
</dbReference>
<dbReference type="Proteomes" id="UP000715965">
    <property type="component" value="Unassembled WGS sequence"/>
</dbReference>